<dbReference type="AlphaFoldDB" id="A0AAV7RRH1"/>
<organism evidence="2 3">
    <name type="scientific">Pleurodeles waltl</name>
    <name type="common">Iberian ribbed newt</name>
    <dbReference type="NCBI Taxonomy" id="8319"/>
    <lineage>
        <taxon>Eukaryota</taxon>
        <taxon>Metazoa</taxon>
        <taxon>Chordata</taxon>
        <taxon>Craniata</taxon>
        <taxon>Vertebrata</taxon>
        <taxon>Euteleostomi</taxon>
        <taxon>Amphibia</taxon>
        <taxon>Batrachia</taxon>
        <taxon>Caudata</taxon>
        <taxon>Salamandroidea</taxon>
        <taxon>Salamandridae</taxon>
        <taxon>Pleurodelinae</taxon>
        <taxon>Pleurodeles</taxon>
    </lineage>
</organism>
<feature type="region of interest" description="Disordered" evidence="1">
    <location>
        <begin position="1"/>
        <end position="187"/>
    </location>
</feature>
<keyword evidence="3" id="KW-1185">Reference proteome</keyword>
<dbReference type="EMBL" id="JANPWB010000009">
    <property type="protein sequence ID" value="KAJ1154884.1"/>
    <property type="molecule type" value="Genomic_DNA"/>
</dbReference>
<name>A0AAV7RRH1_PLEWA</name>
<feature type="compositionally biased region" description="Pro residues" evidence="1">
    <location>
        <begin position="63"/>
        <end position="76"/>
    </location>
</feature>
<proteinExistence type="predicted"/>
<dbReference type="Proteomes" id="UP001066276">
    <property type="component" value="Chromosome 5"/>
</dbReference>
<protein>
    <submittedName>
        <fullName evidence="2">Uncharacterized protein</fullName>
    </submittedName>
</protein>
<gene>
    <name evidence="2" type="ORF">NDU88_007627</name>
</gene>
<feature type="compositionally biased region" description="Pro residues" evidence="1">
    <location>
        <begin position="10"/>
        <end position="26"/>
    </location>
</feature>
<comment type="caution">
    <text evidence="2">The sequence shown here is derived from an EMBL/GenBank/DDBJ whole genome shotgun (WGS) entry which is preliminary data.</text>
</comment>
<reference evidence="2" key="1">
    <citation type="journal article" date="2022" name="bioRxiv">
        <title>Sequencing and chromosome-scale assembly of the giantPleurodeles waltlgenome.</title>
        <authorList>
            <person name="Brown T."/>
            <person name="Elewa A."/>
            <person name="Iarovenko S."/>
            <person name="Subramanian E."/>
            <person name="Araus A.J."/>
            <person name="Petzold A."/>
            <person name="Susuki M."/>
            <person name="Suzuki K.-i.T."/>
            <person name="Hayashi T."/>
            <person name="Toyoda A."/>
            <person name="Oliveira C."/>
            <person name="Osipova E."/>
            <person name="Leigh N.D."/>
            <person name="Simon A."/>
            <person name="Yun M.H."/>
        </authorList>
    </citation>
    <scope>NUCLEOTIDE SEQUENCE</scope>
    <source>
        <strain evidence="2">20211129_DDA</strain>
        <tissue evidence="2">Liver</tissue>
    </source>
</reference>
<evidence type="ECO:0000313" key="3">
    <source>
        <dbReference type="Proteomes" id="UP001066276"/>
    </source>
</evidence>
<evidence type="ECO:0000256" key="1">
    <source>
        <dbReference type="SAM" id="MobiDB-lite"/>
    </source>
</evidence>
<evidence type="ECO:0000313" key="2">
    <source>
        <dbReference type="EMBL" id="KAJ1154884.1"/>
    </source>
</evidence>
<feature type="compositionally biased region" description="Pro residues" evidence="1">
    <location>
        <begin position="114"/>
        <end position="123"/>
    </location>
</feature>
<accession>A0AAV7RRH1</accession>
<sequence length="202" mass="20867">MQGRGLTLQPPRPETGPARSLPPPLSPRSSPRDDHAADWGPHSKPSRAPLLGAQGQVVCSALPPLPQIRAPPPAPGPVMATRAPEAKPTRSVLIRGPQASVLLRSLTRSAGSLPAPPMAPPGHPGLSRPLGLTARPSSLGSSSGLKGPMPPAPPTRERSPDPLSGTPAVSTHPPVSRGAQETAHRGRYAFNEAQAAELAEMR</sequence>